<evidence type="ECO:0000313" key="2">
    <source>
        <dbReference type="Proteomes" id="UP000183952"/>
    </source>
</evidence>
<dbReference type="Proteomes" id="UP000183952">
    <property type="component" value="Unassembled WGS sequence"/>
</dbReference>
<dbReference type="Pfam" id="PF11213">
    <property type="entry name" value="DUF3006"/>
    <property type="match status" value="1"/>
</dbReference>
<gene>
    <name evidence="1" type="ORF">SAMN02745248_01108</name>
</gene>
<name>A0A1M6MQ93_9CLOT</name>
<dbReference type="InterPro" id="IPR021377">
    <property type="entry name" value="DUF3006"/>
</dbReference>
<dbReference type="Gene3D" id="6.20.120.50">
    <property type="match status" value="1"/>
</dbReference>
<organism evidence="1 2">
    <name type="scientific">Hathewaya proteolytica DSM 3090</name>
    <dbReference type="NCBI Taxonomy" id="1121331"/>
    <lineage>
        <taxon>Bacteria</taxon>
        <taxon>Bacillati</taxon>
        <taxon>Bacillota</taxon>
        <taxon>Clostridia</taxon>
        <taxon>Eubacteriales</taxon>
        <taxon>Clostridiaceae</taxon>
        <taxon>Hathewaya</taxon>
    </lineage>
</organism>
<dbReference type="AlphaFoldDB" id="A0A1M6MQ93"/>
<dbReference type="STRING" id="1121331.SAMN02745248_01108"/>
<protein>
    <submittedName>
        <fullName evidence="1">Uncharacterized protein</fullName>
    </submittedName>
</protein>
<dbReference type="EMBL" id="FRAD01000008">
    <property type="protein sequence ID" value="SHJ85604.1"/>
    <property type="molecule type" value="Genomic_DNA"/>
</dbReference>
<proteinExistence type="predicted"/>
<accession>A0A1M6MQ93</accession>
<keyword evidence="2" id="KW-1185">Reference proteome</keyword>
<sequence>MKLVRGIVDRFEGDFAVVEMDDESMLNIRKDRLPKGVREGIVLVIEDNCIRIDEEQTKRLEEEIKALEEELWK</sequence>
<reference evidence="1 2" key="1">
    <citation type="submission" date="2016-11" db="EMBL/GenBank/DDBJ databases">
        <authorList>
            <person name="Jaros S."/>
            <person name="Januszkiewicz K."/>
            <person name="Wedrychowicz H."/>
        </authorList>
    </citation>
    <scope>NUCLEOTIDE SEQUENCE [LARGE SCALE GENOMIC DNA]</scope>
    <source>
        <strain evidence="1 2">DSM 3090</strain>
    </source>
</reference>
<evidence type="ECO:0000313" key="1">
    <source>
        <dbReference type="EMBL" id="SHJ85604.1"/>
    </source>
</evidence>